<dbReference type="AlphaFoldDB" id="A0AAE5LQ55"/>
<accession>A0AAE5LQ55</accession>
<comment type="caution">
    <text evidence="2">The sequence shown here is derived from an EMBL/GenBank/DDBJ whole genome shotgun (WGS) entry which is preliminary data.</text>
</comment>
<protein>
    <submittedName>
        <fullName evidence="2">Transposase</fullName>
    </submittedName>
</protein>
<dbReference type="Gene3D" id="3.30.420.10">
    <property type="entry name" value="Ribonuclease H-like superfamily/Ribonuclease H"/>
    <property type="match status" value="1"/>
</dbReference>
<organism evidence="2 3">
    <name type="scientific">Clostridium beijerinckii</name>
    <name type="common">Clostridium MP</name>
    <dbReference type="NCBI Taxonomy" id="1520"/>
    <lineage>
        <taxon>Bacteria</taxon>
        <taxon>Bacillati</taxon>
        <taxon>Bacillota</taxon>
        <taxon>Clostridia</taxon>
        <taxon>Eubacteriales</taxon>
        <taxon>Clostridiaceae</taxon>
        <taxon>Clostridium</taxon>
    </lineage>
</organism>
<dbReference type="GO" id="GO:0003676">
    <property type="term" value="F:nucleic acid binding"/>
    <property type="evidence" value="ECO:0007669"/>
    <property type="project" value="InterPro"/>
</dbReference>
<evidence type="ECO:0000259" key="1">
    <source>
        <dbReference type="Pfam" id="PF13358"/>
    </source>
</evidence>
<sequence>MTKMLSIVENSSTKLLYALDETFIKVESDNRRTWSPVGNPTIIEKNNLKKGLKLIGATEISKKYDSFVDAYQYKTKITSDEFIHFAEHLLEINENKKIYIILDNARIHKSLAVRLFRAANEKNLKLVYLPPYSPELNPQENVWNKYKACIHTNSSKSSEDILYEETCKFYDSFNNTQDMVKNLVSASNYYYK</sequence>
<dbReference type="Pfam" id="PF13358">
    <property type="entry name" value="DDE_3"/>
    <property type="match status" value="1"/>
</dbReference>
<evidence type="ECO:0000313" key="3">
    <source>
        <dbReference type="Proteomes" id="UP000822184"/>
    </source>
</evidence>
<reference evidence="2" key="1">
    <citation type="submission" date="2020-06" db="EMBL/GenBank/DDBJ databases">
        <title>Genomic insights into acetone-butanol-ethanol (ABE) fermentation by sequencing solventogenic clostridia strains.</title>
        <authorList>
            <person name="Brown S."/>
        </authorList>
    </citation>
    <scope>NUCLEOTIDE SEQUENCE</scope>
    <source>
        <strain evidence="2">DJ123</strain>
    </source>
</reference>
<proteinExistence type="predicted"/>
<dbReference type="InterPro" id="IPR036397">
    <property type="entry name" value="RNaseH_sf"/>
</dbReference>
<dbReference type="InterPro" id="IPR038717">
    <property type="entry name" value="Tc1-like_DDE_dom"/>
</dbReference>
<dbReference type="PANTHER" id="PTHR46564">
    <property type="entry name" value="TRANSPOSASE"/>
    <property type="match status" value="1"/>
</dbReference>
<dbReference type="EMBL" id="JABTDW010000001">
    <property type="protein sequence ID" value="NSB14269.1"/>
    <property type="molecule type" value="Genomic_DNA"/>
</dbReference>
<dbReference type="RefSeq" id="WP_077856945.1">
    <property type="nucleotide sequence ID" value="NZ_JABTDW010000001.1"/>
</dbReference>
<gene>
    <name evidence="2" type="ORF">BCD95_002528</name>
</gene>
<name>A0AAE5LQ55_CLOBE</name>
<feature type="domain" description="Tc1-like transposase DDE" evidence="1">
    <location>
        <begin position="16"/>
        <end position="160"/>
    </location>
</feature>
<dbReference type="Proteomes" id="UP000822184">
    <property type="component" value="Unassembled WGS sequence"/>
</dbReference>
<dbReference type="PANTHER" id="PTHR46564:SF1">
    <property type="entry name" value="TRANSPOSASE"/>
    <property type="match status" value="1"/>
</dbReference>
<evidence type="ECO:0000313" key="2">
    <source>
        <dbReference type="EMBL" id="NSB14269.1"/>
    </source>
</evidence>